<sequence>MNKEKHEKQI</sequence>
<proteinExistence type="predicted"/>
<evidence type="ECO:0000313" key="1">
    <source>
        <dbReference type="EMBL" id="MBX70363.1"/>
    </source>
</evidence>
<protein>
    <submittedName>
        <fullName evidence="1">Uncharacterized protein</fullName>
    </submittedName>
</protein>
<dbReference type="EMBL" id="GGEC01089879">
    <property type="protein sequence ID" value="MBX70363.1"/>
    <property type="molecule type" value="Transcribed_RNA"/>
</dbReference>
<reference evidence="1" key="1">
    <citation type="submission" date="2018-02" db="EMBL/GenBank/DDBJ databases">
        <title>Rhizophora mucronata_Transcriptome.</title>
        <authorList>
            <person name="Meera S.P."/>
            <person name="Sreeshan A."/>
            <person name="Augustine A."/>
        </authorList>
    </citation>
    <scope>NUCLEOTIDE SEQUENCE</scope>
    <source>
        <tissue evidence="1">Leaf</tissue>
    </source>
</reference>
<organism evidence="1">
    <name type="scientific">Rhizophora mucronata</name>
    <name type="common">Asiatic mangrove</name>
    <dbReference type="NCBI Taxonomy" id="61149"/>
    <lineage>
        <taxon>Eukaryota</taxon>
        <taxon>Viridiplantae</taxon>
        <taxon>Streptophyta</taxon>
        <taxon>Embryophyta</taxon>
        <taxon>Tracheophyta</taxon>
        <taxon>Spermatophyta</taxon>
        <taxon>Magnoliopsida</taxon>
        <taxon>eudicotyledons</taxon>
        <taxon>Gunneridae</taxon>
        <taxon>Pentapetalae</taxon>
        <taxon>rosids</taxon>
        <taxon>fabids</taxon>
        <taxon>Malpighiales</taxon>
        <taxon>Rhizophoraceae</taxon>
        <taxon>Rhizophora</taxon>
    </lineage>
</organism>
<name>A0A2P2QTN3_RHIMU</name>
<accession>A0A2P2QTN3</accession>